<dbReference type="EMBL" id="CM041548">
    <property type="protein sequence ID" value="KAI3358999.1"/>
    <property type="molecule type" value="Genomic_DNA"/>
</dbReference>
<proteinExistence type="predicted"/>
<comment type="caution">
    <text evidence="1">The sequence shown here is derived from an EMBL/GenBank/DDBJ whole genome shotgun (WGS) entry which is preliminary data.</text>
</comment>
<gene>
    <name evidence="1" type="ORF">L3Q82_015387</name>
</gene>
<sequence length="1025" mass="115747">HLRREADSDTDMSAEQHALPGLSSPLSPGALEVSAAVEPPSGPAAEMETLRLFVNERLAAAVDDILGVFVETVARYREQIELQRRQLDRLRPEESDWIRAEARLEPPVPEMADPSQASSWIKRCTDEQILGVHLDQTDSMDETDGGPATAQIKREVGSEDCGEPSDDCDLAAGSDRANNGRPLTESSETEDSGDYWREAGGLWRPEETGEAEGPCLSPRTNVRSCTDLTQECELLHQPLPEFSCKVCGESFQRSSYLLTHASAHLRDCSLCGKHLEPSETLKLHLRLHRETSFYCSVCGQSFTLRGNLRTHMRIHSGERPYGCTVCGKSFGRRADAGAARPQPHGREAIQLHVLRPRLRGERQPDGAPEDAHRREAVLVLRLRQTLQPAVLLLQTPLSEEKPDRRLPENVVNYISLFLFTVIHSLKHVYTASSEVPDFPDFVAVVFVDGVQTDHYDSNTKTTVSTQVWMNRVTEHDPEYWKRQTLYWEGQEQIGRGNIEILKQRFNRTEGIQVIQVLNGCEWDDETEEVNGFGLISYNGEDILILDMKAQRWIAMKSQLLRSQHKWNNDKSWLQFMEHRLTVECPVRLKNSLNYGKSTFQRAERPSVSLLQKSPSSPVTCHATGFYPDRVMIFWSRDKEELHEHVDHGELLHNHDGTFQISVDLDLSLVKPDDWWRYECVFQLSGVEDDIVTKLDPAVIKTNWEKPSDTTPPVILSAVVAVALIFTDASQREVLPPSAALRPQMMSKIDMLRVLITQRLTAAAEEIFGVFGRTIAEYEEEISRSKLEIDRQRRLLDLCRKPQVSVQVGGAALSQQQDWSSGLDLNEPPHIKEEEEEEEQLWPPQQEETPQTAEQNDCKFLFQDNDCTTSSLSKLPGQDQEDLGLDPRPGTSLQQTGSDLDDGAPEATDPAPGNGQPEGVELEAPLSEVVDSYICTICGRAFAQRGHWAKHVQVHRKVEPKVDKSYACDICGKRLTRFDGYQKHLRIHTGEKPYCCDECGRRRFSDNSNSNKRHIRTHTGQKGQQS</sequence>
<evidence type="ECO:0000313" key="2">
    <source>
        <dbReference type="Proteomes" id="UP000831701"/>
    </source>
</evidence>
<evidence type="ECO:0000313" key="1">
    <source>
        <dbReference type="EMBL" id="KAI3358999.1"/>
    </source>
</evidence>
<dbReference type="Proteomes" id="UP000831701">
    <property type="component" value="Chromosome 18"/>
</dbReference>
<name>A0ACB8VTX8_9TELE</name>
<accession>A0ACB8VTX8</accession>
<reference evidence="1" key="1">
    <citation type="submission" date="2022-04" db="EMBL/GenBank/DDBJ databases">
        <title>Jade perch genome.</title>
        <authorList>
            <person name="Chao B."/>
        </authorList>
    </citation>
    <scope>NUCLEOTIDE SEQUENCE</scope>
    <source>
        <strain evidence="1">CB-2022</strain>
    </source>
</reference>
<protein>
    <submittedName>
        <fullName evidence="1">Uncharacterized protein</fullName>
    </submittedName>
</protein>
<keyword evidence="2" id="KW-1185">Reference proteome</keyword>
<organism evidence="1 2">
    <name type="scientific">Scortum barcoo</name>
    <name type="common">barcoo grunter</name>
    <dbReference type="NCBI Taxonomy" id="214431"/>
    <lineage>
        <taxon>Eukaryota</taxon>
        <taxon>Metazoa</taxon>
        <taxon>Chordata</taxon>
        <taxon>Craniata</taxon>
        <taxon>Vertebrata</taxon>
        <taxon>Euteleostomi</taxon>
        <taxon>Actinopterygii</taxon>
        <taxon>Neopterygii</taxon>
        <taxon>Teleostei</taxon>
        <taxon>Neoteleostei</taxon>
        <taxon>Acanthomorphata</taxon>
        <taxon>Eupercaria</taxon>
        <taxon>Centrarchiformes</taxon>
        <taxon>Terapontoidei</taxon>
        <taxon>Terapontidae</taxon>
        <taxon>Scortum</taxon>
    </lineage>
</organism>
<feature type="non-terminal residue" evidence="1">
    <location>
        <position position="1"/>
    </location>
</feature>